<dbReference type="EMBL" id="CM041532">
    <property type="protein sequence ID" value="KAI3375694.1"/>
    <property type="molecule type" value="Genomic_DNA"/>
</dbReference>
<dbReference type="Proteomes" id="UP000831701">
    <property type="component" value="Chromosome 2"/>
</dbReference>
<comment type="caution">
    <text evidence="1">The sequence shown here is derived from an EMBL/GenBank/DDBJ whole genome shotgun (WGS) entry which is preliminary data.</text>
</comment>
<protein>
    <submittedName>
        <fullName evidence="1">Uncharacterized protein</fullName>
    </submittedName>
</protein>
<name>A0ACB8X6N2_9TELE</name>
<evidence type="ECO:0000313" key="2">
    <source>
        <dbReference type="Proteomes" id="UP000831701"/>
    </source>
</evidence>
<reference evidence="1" key="1">
    <citation type="submission" date="2022-04" db="EMBL/GenBank/DDBJ databases">
        <title>Jade perch genome.</title>
        <authorList>
            <person name="Chao B."/>
        </authorList>
    </citation>
    <scope>NUCLEOTIDE SEQUENCE</scope>
    <source>
        <strain evidence="1">CB-2022</strain>
    </source>
</reference>
<sequence>MSVSSSPVTASRSISSDRYCKSDCIKNQHEVSFSITAVFALVSGHCSLFTCHLYEYHFITENKTWDEAQSYCRETHTDLATVFDMTDMKRLRDSTKNDGNAWIGLYNEPEKGKGEWHWSSARDKVILIKENKTWTEALYYCRENHYDLISITNLAEQWWVQERAKNASTDFVWLGLRYTCTLDFWFWISDEQVDYKNWASEEKMDDCDMSAAMEKGGEHKWHKKADNSKFNFICT</sequence>
<evidence type="ECO:0000313" key="1">
    <source>
        <dbReference type="EMBL" id="KAI3375694.1"/>
    </source>
</evidence>
<keyword evidence="2" id="KW-1185">Reference proteome</keyword>
<gene>
    <name evidence="1" type="ORF">L3Q82_004000</name>
</gene>
<accession>A0ACB8X6N2</accession>
<proteinExistence type="predicted"/>
<organism evidence="1 2">
    <name type="scientific">Scortum barcoo</name>
    <name type="common">barcoo grunter</name>
    <dbReference type="NCBI Taxonomy" id="214431"/>
    <lineage>
        <taxon>Eukaryota</taxon>
        <taxon>Metazoa</taxon>
        <taxon>Chordata</taxon>
        <taxon>Craniata</taxon>
        <taxon>Vertebrata</taxon>
        <taxon>Euteleostomi</taxon>
        <taxon>Actinopterygii</taxon>
        <taxon>Neopterygii</taxon>
        <taxon>Teleostei</taxon>
        <taxon>Neoteleostei</taxon>
        <taxon>Acanthomorphata</taxon>
        <taxon>Eupercaria</taxon>
        <taxon>Centrarchiformes</taxon>
        <taxon>Terapontoidei</taxon>
        <taxon>Terapontidae</taxon>
        <taxon>Scortum</taxon>
    </lineage>
</organism>